<name>A0ABX7BHD3_9PROT</name>
<dbReference type="Pfam" id="PF22588">
    <property type="entry name" value="dCache_1_like"/>
    <property type="match status" value="1"/>
</dbReference>
<feature type="transmembrane region" description="Helical" evidence="8">
    <location>
        <begin position="23"/>
        <end position="46"/>
    </location>
</feature>
<proteinExistence type="predicted"/>
<dbReference type="Pfam" id="PF02518">
    <property type="entry name" value="HATPase_c"/>
    <property type="match status" value="1"/>
</dbReference>
<keyword evidence="8" id="KW-1133">Transmembrane helix</keyword>
<evidence type="ECO:0000256" key="4">
    <source>
        <dbReference type="ARBA" id="ARBA00022679"/>
    </source>
</evidence>
<evidence type="ECO:0000256" key="3">
    <source>
        <dbReference type="ARBA" id="ARBA00022553"/>
    </source>
</evidence>
<geneLocation type="plasmid" evidence="10 11">
    <name>pTT6-2</name>
</geneLocation>
<dbReference type="Proteomes" id="UP000595197">
    <property type="component" value="Plasmid pTT6-2"/>
</dbReference>
<keyword evidence="4" id="KW-0808">Transferase</keyword>
<organism evidence="10 11">
    <name type="scientific">Skermanella cutis</name>
    <dbReference type="NCBI Taxonomy" id="2775420"/>
    <lineage>
        <taxon>Bacteria</taxon>
        <taxon>Pseudomonadati</taxon>
        <taxon>Pseudomonadota</taxon>
        <taxon>Alphaproteobacteria</taxon>
        <taxon>Rhodospirillales</taxon>
        <taxon>Azospirillaceae</taxon>
        <taxon>Skermanella</taxon>
    </lineage>
</organism>
<dbReference type="RefSeq" id="WP_201083312.1">
    <property type="nucleotide sequence ID" value="NZ_CP067422.1"/>
</dbReference>
<keyword evidence="11" id="KW-1185">Reference proteome</keyword>
<dbReference type="InterPro" id="IPR003594">
    <property type="entry name" value="HATPase_dom"/>
</dbReference>
<dbReference type="Pfam" id="PF07568">
    <property type="entry name" value="HisKA_2"/>
    <property type="match status" value="1"/>
</dbReference>
<keyword evidence="8" id="KW-0472">Membrane</keyword>
<evidence type="ECO:0000313" key="10">
    <source>
        <dbReference type="EMBL" id="QQP93613.1"/>
    </source>
</evidence>
<reference evidence="10" key="1">
    <citation type="submission" date="2021-02" db="EMBL/GenBank/DDBJ databases">
        <title>Skermanella TT6 skin isolate.</title>
        <authorList>
            <person name="Lee K."/>
            <person name="Ganzorig M."/>
        </authorList>
    </citation>
    <scope>NUCLEOTIDE SEQUENCE</scope>
    <source>
        <strain evidence="10">TT6</strain>
    </source>
</reference>
<evidence type="ECO:0000259" key="9">
    <source>
        <dbReference type="SMART" id="SM00387"/>
    </source>
</evidence>
<accession>A0ABX7BHD3</accession>
<keyword evidence="6" id="KW-0418">Kinase</keyword>
<dbReference type="InterPro" id="IPR054327">
    <property type="entry name" value="His-kinase-like_sensor"/>
</dbReference>
<dbReference type="Gene3D" id="3.30.450.20">
    <property type="entry name" value="PAS domain"/>
    <property type="match status" value="3"/>
</dbReference>
<dbReference type="CDD" id="cd12915">
    <property type="entry name" value="PDC2_DGC_like"/>
    <property type="match status" value="1"/>
</dbReference>
<dbReference type="EC" id="2.7.13.3" evidence="2"/>
<comment type="catalytic activity">
    <reaction evidence="1">
        <text>ATP + protein L-histidine = ADP + protein N-phospho-L-histidine.</text>
        <dbReference type="EC" id="2.7.13.3"/>
    </reaction>
</comment>
<dbReference type="Gene3D" id="3.30.565.10">
    <property type="entry name" value="Histidine kinase-like ATPase, C-terminal domain"/>
    <property type="match status" value="1"/>
</dbReference>
<dbReference type="InterPro" id="IPR011495">
    <property type="entry name" value="Sig_transdc_His_kin_sub2_dim/P"/>
</dbReference>
<keyword evidence="10" id="KW-0614">Plasmid</keyword>
<dbReference type="EMBL" id="CP067422">
    <property type="protein sequence ID" value="QQP93613.1"/>
    <property type="molecule type" value="Genomic_DNA"/>
</dbReference>
<dbReference type="PANTHER" id="PTHR41523">
    <property type="entry name" value="TWO-COMPONENT SYSTEM SENSOR PROTEIN"/>
    <property type="match status" value="1"/>
</dbReference>
<keyword evidence="3" id="KW-0597">Phosphoprotein</keyword>
<keyword evidence="7" id="KW-0067">ATP-binding</keyword>
<evidence type="ECO:0000256" key="2">
    <source>
        <dbReference type="ARBA" id="ARBA00012438"/>
    </source>
</evidence>
<dbReference type="SUPFAM" id="SSF55874">
    <property type="entry name" value="ATPase domain of HSP90 chaperone/DNA topoisomerase II/histidine kinase"/>
    <property type="match status" value="1"/>
</dbReference>
<keyword evidence="8" id="KW-0812">Transmembrane</keyword>
<evidence type="ECO:0000256" key="1">
    <source>
        <dbReference type="ARBA" id="ARBA00000085"/>
    </source>
</evidence>
<evidence type="ECO:0000256" key="8">
    <source>
        <dbReference type="SAM" id="Phobius"/>
    </source>
</evidence>
<evidence type="ECO:0000256" key="5">
    <source>
        <dbReference type="ARBA" id="ARBA00022741"/>
    </source>
</evidence>
<dbReference type="InterPro" id="IPR036890">
    <property type="entry name" value="HATPase_C_sf"/>
</dbReference>
<sequence length="529" mass="56786">MTTGGPAADLNAAPPEKRASRSVAAALALTALLLVLVLSLAGQFIWQSRKDARAAVEARAASAAYLASTHIRWLIEANLQALRRIDEALDASPDLHGGGIVRGLDTEVGALPGAVHVWVFDADGDAVLTDEPELAPAGIGDRDYFQALKAGAEWHIGPLVNGRRTARKVFPIGRRIERGGEFLGAAIIYVPADLLAQFWQSMDLGPGSTVGLLRDDGWLVARFPVPERTLNLAGYALFTEHLPKAAEGSYETPASPADGRPRIVGYRRVEGLPLVTVIGIPTSVLTEDLRSRLGEIALMAAFFGGALLLVSLWVVKLLRQEERARDALAVALEENRMLLREVHHRVKNNLQTVSSLIQLQPGDPQGKSELMRRIAAMTAVHEHIYGSDQFGQVDLADYVRRLVAGLHDGYGPGVEVRCELEPVTVGADQALPLGLVVNEVVSNAFKHAFPDGRAGLITVTLAPEGAGHAVLRVRDDGVGYQPGRRVGMGSRLIQGLVQQIGGECEFRDDHGTVFVLRFPSADLPTARAA</sequence>
<dbReference type="CDD" id="cd12914">
    <property type="entry name" value="PDC1_DGC_like"/>
    <property type="match status" value="1"/>
</dbReference>
<evidence type="ECO:0000256" key="7">
    <source>
        <dbReference type="ARBA" id="ARBA00022840"/>
    </source>
</evidence>
<keyword evidence="5" id="KW-0547">Nucleotide-binding</keyword>
<dbReference type="SMART" id="SM00387">
    <property type="entry name" value="HATPase_c"/>
    <property type="match status" value="1"/>
</dbReference>
<evidence type="ECO:0000256" key="6">
    <source>
        <dbReference type="ARBA" id="ARBA00022777"/>
    </source>
</evidence>
<feature type="domain" description="Histidine kinase/HSP90-like ATPase" evidence="9">
    <location>
        <begin position="428"/>
        <end position="522"/>
    </location>
</feature>
<gene>
    <name evidence="10" type="ORF">IGS68_31830</name>
</gene>
<evidence type="ECO:0000313" key="11">
    <source>
        <dbReference type="Proteomes" id="UP000595197"/>
    </source>
</evidence>
<protein>
    <recommendedName>
        <fullName evidence="2">histidine kinase</fullName>
        <ecNumber evidence="2">2.7.13.3</ecNumber>
    </recommendedName>
</protein>
<feature type="transmembrane region" description="Helical" evidence="8">
    <location>
        <begin position="296"/>
        <end position="315"/>
    </location>
</feature>
<dbReference type="PANTHER" id="PTHR41523:SF8">
    <property type="entry name" value="ETHYLENE RESPONSE SENSOR PROTEIN"/>
    <property type="match status" value="1"/>
</dbReference>